<keyword evidence="1" id="KW-0175">Coiled coil</keyword>
<organism evidence="4 5">
    <name type="scientific">Anaeramoeba flamelloides</name>
    <dbReference type="NCBI Taxonomy" id="1746091"/>
    <lineage>
        <taxon>Eukaryota</taxon>
        <taxon>Metamonada</taxon>
        <taxon>Anaeramoebidae</taxon>
        <taxon>Anaeramoeba</taxon>
    </lineage>
</organism>
<dbReference type="SMART" id="SM00498">
    <property type="entry name" value="FH2"/>
    <property type="match status" value="1"/>
</dbReference>
<protein>
    <submittedName>
        <fullName evidence="4">Protein diaphanous</fullName>
    </submittedName>
</protein>
<feature type="region of interest" description="Disordered" evidence="2">
    <location>
        <begin position="131"/>
        <end position="154"/>
    </location>
</feature>
<dbReference type="InterPro" id="IPR051425">
    <property type="entry name" value="Formin_Homology"/>
</dbReference>
<name>A0AAV7YQM3_9EUKA</name>
<dbReference type="Proteomes" id="UP001146793">
    <property type="component" value="Unassembled WGS sequence"/>
</dbReference>
<dbReference type="EMBL" id="JANTQA010000051">
    <property type="protein sequence ID" value="KAJ3430247.1"/>
    <property type="molecule type" value="Genomic_DNA"/>
</dbReference>
<comment type="caution">
    <text evidence="4">The sequence shown here is derived from an EMBL/GenBank/DDBJ whole genome shotgun (WGS) entry which is preliminary data.</text>
</comment>
<sequence>MKGINNDMLLERRRINRKMKHIMESKLMSNNKINEYDEKLVTLSEELQNYIKLQTEHEKNVTELENDFKLKLNYLITIKSPLKNDEKKEKKREKVDNIQVEKVASIMDDIEKIDFKFTDNIDGIDDIADITGDGDDIDDGDGDNYDQDEDDENNYGFNKKRIKFENMIKQIDEENKEFNRQLMTNYQEDDNENELILNILNDPTPNNKNQYNLINDQENQKVNDDDYSNSNCEAVELNTDKLEKYYNLSDSKNEVLNNKEEIKVLSKERSNKYETILNTIDISLNELKNGIMNFDEKIITIKQLKDLINLSPTNSEFLKIAEYKDVLKSNNNLVYSNYINISKGEEFLIEMAEIPNFLNKLNSWYCQRTFEDKIKKINKMNENVLLACKELRSSKSLKTTLSVILAIGNYLNGGTFRGGASGFKLSSLPKLYNVKGNNVDSPNLLHYLGHFLKGNFTETKQLLRELPHINSATRTSYPFIRSEFLKLDFGLKAIQNELSQFANFQKNSNSPINNLFFKIMNPFLKGAIEEFENSVKNFKYCQKIFSQTISYFGEDFQLKPSDFFSPIFDFCKKLDRILNKTGLQRIASTMPRTKQVGVGLLEGIFKSLRSTVNITFVDDED</sequence>
<evidence type="ECO:0000256" key="2">
    <source>
        <dbReference type="SAM" id="MobiDB-lite"/>
    </source>
</evidence>
<dbReference type="AlphaFoldDB" id="A0AAV7YQM3"/>
<dbReference type="PANTHER" id="PTHR45725:SF1">
    <property type="entry name" value="DISHEVELLED ASSOCIATED ACTIVATOR OF MORPHOGENESIS, ISOFORM D"/>
    <property type="match status" value="1"/>
</dbReference>
<accession>A0AAV7YQM3</accession>
<feature type="domain" description="FH2" evidence="3">
    <location>
        <begin position="196"/>
        <end position="600"/>
    </location>
</feature>
<dbReference type="PROSITE" id="PS51444">
    <property type="entry name" value="FH2"/>
    <property type="match status" value="1"/>
</dbReference>
<feature type="coiled-coil region" evidence="1">
    <location>
        <begin position="33"/>
        <end position="67"/>
    </location>
</feature>
<evidence type="ECO:0000259" key="3">
    <source>
        <dbReference type="PROSITE" id="PS51444"/>
    </source>
</evidence>
<evidence type="ECO:0000313" key="5">
    <source>
        <dbReference type="Proteomes" id="UP001146793"/>
    </source>
</evidence>
<reference evidence="4" key="1">
    <citation type="submission" date="2022-08" db="EMBL/GenBank/DDBJ databases">
        <title>Novel sulphate-reducing endosymbionts in the free-living metamonad Anaeramoeba.</title>
        <authorList>
            <person name="Jerlstrom-Hultqvist J."/>
            <person name="Cepicka I."/>
            <person name="Gallot-Lavallee L."/>
            <person name="Salas-Leiva D."/>
            <person name="Curtis B.A."/>
            <person name="Zahonova K."/>
            <person name="Pipaliya S."/>
            <person name="Dacks J."/>
            <person name="Roger A.J."/>
        </authorList>
    </citation>
    <scope>NUCLEOTIDE SEQUENCE</scope>
    <source>
        <strain evidence="4">Busselton2</strain>
    </source>
</reference>
<proteinExistence type="predicted"/>
<dbReference type="InterPro" id="IPR015425">
    <property type="entry name" value="FH2_Formin"/>
</dbReference>
<gene>
    <name evidence="4" type="ORF">M0812_23249</name>
</gene>
<dbReference type="Gene3D" id="1.20.58.2220">
    <property type="entry name" value="Formin, FH2 domain"/>
    <property type="match status" value="1"/>
</dbReference>
<dbReference type="InterPro" id="IPR042201">
    <property type="entry name" value="FH2_Formin_sf"/>
</dbReference>
<dbReference type="PANTHER" id="PTHR45725">
    <property type="entry name" value="FORMIN HOMOLOGY 2 FAMILY MEMBER"/>
    <property type="match status" value="1"/>
</dbReference>
<evidence type="ECO:0000313" key="4">
    <source>
        <dbReference type="EMBL" id="KAJ3430247.1"/>
    </source>
</evidence>
<dbReference type="SUPFAM" id="SSF101447">
    <property type="entry name" value="Formin homology 2 domain (FH2 domain)"/>
    <property type="match status" value="1"/>
</dbReference>
<dbReference type="Pfam" id="PF02181">
    <property type="entry name" value="FH2"/>
    <property type="match status" value="1"/>
</dbReference>
<evidence type="ECO:0000256" key="1">
    <source>
        <dbReference type="SAM" id="Coils"/>
    </source>
</evidence>
<feature type="compositionally biased region" description="Acidic residues" evidence="2">
    <location>
        <begin position="131"/>
        <end position="153"/>
    </location>
</feature>